<proteinExistence type="predicted"/>
<evidence type="ECO:0000313" key="2">
    <source>
        <dbReference type="Proteomes" id="UP001283341"/>
    </source>
</evidence>
<protein>
    <submittedName>
        <fullName evidence="1">Uncharacterized protein</fullName>
    </submittedName>
</protein>
<reference evidence="1" key="2">
    <citation type="submission" date="2023-06" db="EMBL/GenBank/DDBJ databases">
        <authorList>
            <consortium name="Lawrence Berkeley National Laboratory"/>
            <person name="Haridas S."/>
            <person name="Hensen N."/>
            <person name="Bonometti L."/>
            <person name="Westerberg I."/>
            <person name="Brannstrom I.O."/>
            <person name="Guillou S."/>
            <person name="Cros-Aarteil S."/>
            <person name="Calhoun S."/>
            <person name="Kuo A."/>
            <person name="Mondo S."/>
            <person name="Pangilinan J."/>
            <person name="Riley R."/>
            <person name="Labutti K."/>
            <person name="Andreopoulos B."/>
            <person name="Lipzen A."/>
            <person name="Chen C."/>
            <person name="Yanf M."/>
            <person name="Daum C."/>
            <person name="Ng V."/>
            <person name="Clum A."/>
            <person name="Steindorff A."/>
            <person name="Ohm R."/>
            <person name="Martin F."/>
            <person name="Silar P."/>
            <person name="Natvig D."/>
            <person name="Lalanne C."/>
            <person name="Gautier V."/>
            <person name="Ament-Velasquez S.L."/>
            <person name="Kruys A."/>
            <person name="Hutchinson M.I."/>
            <person name="Powell A.J."/>
            <person name="Barry K."/>
            <person name="Miller A.N."/>
            <person name="Grigoriev I.V."/>
            <person name="Debuchy R."/>
            <person name="Gladieux P."/>
            <person name="Thoren M.H."/>
            <person name="Johannesson H."/>
        </authorList>
    </citation>
    <scope>NUCLEOTIDE SEQUENCE</scope>
    <source>
        <strain evidence="1">CBS 118394</strain>
    </source>
</reference>
<organism evidence="1 2">
    <name type="scientific">Apodospora peruviana</name>
    <dbReference type="NCBI Taxonomy" id="516989"/>
    <lineage>
        <taxon>Eukaryota</taxon>
        <taxon>Fungi</taxon>
        <taxon>Dikarya</taxon>
        <taxon>Ascomycota</taxon>
        <taxon>Pezizomycotina</taxon>
        <taxon>Sordariomycetes</taxon>
        <taxon>Sordariomycetidae</taxon>
        <taxon>Sordariales</taxon>
        <taxon>Lasiosphaeriaceae</taxon>
        <taxon>Apodospora</taxon>
    </lineage>
</organism>
<accession>A0AAE0M0I5</accession>
<comment type="caution">
    <text evidence="1">The sequence shown here is derived from an EMBL/GenBank/DDBJ whole genome shotgun (WGS) entry which is preliminary data.</text>
</comment>
<reference evidence="1" key="1">
    <citation type="journal article" date="2023" name="Mol. Phylogenet. Evol.">
        <title>Genome-scale phylogeny and comparative genomics of the fungal order Sordariales.</title>
        <authorList>
            <person name="Hensen N."/>
            <person name="Bonometti L."/>
            <person name="Westerberg I."/>
            <person name="Brannstrom I.O."/>
            <person name="Guillou S."/>
            <person name="Cros-Aarteil S."/>
            <person name="Calhoun S."/>
            <person name="Haridas S."/>
            <person name="Kuo A."/>
            <person name="Mondo S."/>
            <person name="Pangilinan J."/>
            <person name="Riley R."/>
            <person name="LaButti K."/>
            <person name="Andreopoulos B."/>
            <person name="Lipzen A."/>
            <person name="Chen C."/>
            <person name="Yan M."/>
            <person name="Daum C."/>
            <person name="Ng V."/>
            <person name="Clum A."/>
            <person name="Steindorff A."/>
            <person name="Ohm R.A."/>
            <person name="Martin F."/>
            <person name="Silar P."/>
            <person name="Natvig D.O."/>
            <person name="Lalanne C."/>
            <person name="Gautier V."/>
            <person name="Ament-Velasquez S.L."/>
            <person name="Kruys A."/>
            <person name="Hutchinson M.I."/>
            <person name="Powell A.J."/>
            <person name="Barry K."/>
            <person name="Miller A.N."/>
            <person name="Grigoriev I.V."/>
            <person name="Debuchy R."/>
            <person name="Gladieux P."/>
            <person name="Hiltunen Thoren M."/>
            <person name="Johannesson H."/>
        </authorList>
    </citation>
    <scope>NUCLEOTIDE SEQUENCE</scope>
    <source>
        <strain evidence="1">CBS 118394</strain>
    </source>
</reference>
<keyword evidence="2" id="KW-1185">Reference proteome</keyword>
<evidence type="ECO:0000313" key="1">
    <source>
        <dbReference type="EMBL" id="KAK3314731.1"/>
    </source>
</evidence>
<dbReference type="AlphaFoldDB" id="A0AAE0M0I5"/>
<dbReference type="Proteomes" id="UP001283341">
    <property type="component" value="Unassembled WGS sequence"/>
</dbReference>
<dbReference type="EMBL" id="JAUEDM010000006">
    <property type="protein sequence ID" value="KAK3314731.1"/>
    <property type="molecule type" value="Genomic_DNA"/>
</dbReference>
<name>A0AAE0M0I5_9PEZI</name>
<sequence>MKVRCKADPYKFGNRFPLIRLLCMRVCGVGFMLPPIGTATLTTPPSIQCIHTMTESIQYSVNNFGAGYDVLARVVESKSQCAADPIHHIWSLALGTTAFCFHAAAIRTIFYARKSTSLECLGCCFDSHFVPLHHQSRWISPPHWRRKRVRTRCQRVRS</sequence>
<gene>
    <name evidence="1" type="ORF">B0H66DRAFT_320278</name>
</gene>